<evidence type="ECO:0000313" key="1">
    <source>
        <dbReference type="EnsemblMetazoa" id="GAUT000740-PA"/>
    </source>
</evidence>
<dbReference type="Proteomes" id="UP000078200">
    <property type="component" value="Unassembled WGS sequence"/>
</dbReference>
<reference evidence="1" key="1">
    <citation type="submission" date="2020-05" db="UniProtKB">
        <authorList>
            <consortium name="EnsemblMetazoa"/>
        </authorList>
    </citation>
    <scope>IDENTIFICATION</scope>
    <source>
        <strain evidence="1">TTRI</strain>
    </source>
</reference>
<name>A0A1A9UDC5_GLOAU</name>
<proteinExistence type="predicted"/>
<dbReference type="EnsemblMetazoa" id="GAUT000740-RA">
    <property type="protein sequence ID" value="GAUT000740-PA"/>
    <property type="gene ID" value="GAUT000740"/>
</dbReference>
<keyword evidence="2" id="KW-1185">Reference proteome</keyword>
<dbReference type="VEuPathDB" id="VectorBase:GAUT000740"/>
<sequence length="167" mass="18673">MTIRITAKTNKKSSFQGFFKKRSAGWQKRVNTAAKVNFQPCDYLVISLCFLVDKSLPITCDMVNLNSKALNSTVAFAFVAVSKKAAVEWDDYRFGIAFGFRLSTVLLAYYLDKAAEDLEPIKKPKYIRIQTNKNSPLKTSACINSPKVVITVSCIKPLQAMGDVKPY</sequence>
<organism evidence="1 2">
    <name type="scientific">Glossina austeni</name>
    <name type="common">Savannah tsetse fly</name>
    <dbReference type="NCBI Taxonomy" id="7395"/>
    <lineage>
        <taxon>Eukaryota</taxon>
        <taxon>Metazoa</taxon>
        <taxon>Ecdysozoa</taxon>
        <taxon>Arthropoda</taxon>
        <taxon>Hexapoda</taxon>
        <taxon>Insecta</taxon>
        <taxon>Pterygota</taxon>
        <taxon>Neoptera</taxon>
        <taxon>Endopterygota</taxon>
        <taxon>Diptera</taxon>
        <taxon>Brachycera</taxon>
        <taxon>Muscomorpha</taxon>
        <taxon>Hippoboscoidea</taxon>
        <taxon>Glossinidae</taxon>
        <taxon>Glossina</taxon>
    </lineage>
</organism>
<dbReference type="AlphaFoldDB" id="A0A1A9UDC5"/>
<protein>
    <submittedName>
        <fullName evidence="1">Uncharacterized protein</fullName>
    </submittedName>
</protein>
<evidence type="ECO:0000313" key="2">
    <source>
        <dbReference type="Proteomes" id="UP000078200"/>
    </source>
</evidence>
<accession>A0A1A9UDC5</accession>